<dbReference type="InterPro" id="IPR008983">
    <property type="entry name" value="Tumour_necrosis_fac-like_dom"/>
</dbReference>
<evidence type="ECO:0000313" key="6">
    <source>
        <dbReference type="EMBL" id="CBX41674.1"/>
    </source>
</evidence>
<reference evidence="6" key="1">
    <citation type="journal article" date="2011" name="Dev. Comp. Immunol.">
        <title>The C1q domain containing proteins of the Mediterranean mussel Mytilus galloprovincialis: A widespread and diverse family of immune-related molecules.</title>
        <authorList>
            <person name="Gerdol M."/>
            <person name="Manfrin C."/>
            <person name="De Moro G."/>
            <person name="Figueras A."/>
            <person name="Novoa B."/>
            <person name="Venier P."/>
            <person name="Pallavicini A."/>
        </authorList>
    </citation>
    <scope>NUCLEOTIDE SEQUENCE</scope>
</reference>
<dbReference type="PANTHER" id="PTHR15427:SF33">
    <property type="entry name" value="COLLAGEN IV NC1 DOMAIN-CONTAINING PROTEIN"/>
    <property type="match status" value="1"/>
</dbReference>
<dbReference type="Pfam" id="PF00386">
    <property type="entry name" value="C1q"/>
    <property type="match status" value="1"/>
</dbReference>
<evidence type="ECO:0000259" key="5">
    <source>
        <dbReference type="PROSITE" id="PS50871"/>
    </source>
</evidence>
<dbReference type="SMR" id="F0V462"/>
<keyword evidence="4" id="KW-0732">Signal</keyword>
<dbReference type="GO" id="GO:0005581">
    <property type="term" value="C:collagen trimer"/>
    <property type="evidence" value="ECO:0007669"/>
    <property type="project" value="UniProtKB-KW"/>
</dbReference>
<feature type="signal peptide" evidence="4">
    <location>
        <begin position="1"/>
        <end position="22"/>
    </location>
</feature>
<feature type="coiled-coil region" evidence="3">
    <location>
        <begin position="49"/>
        <end position="97"/>
    </location>
</feature>
<evidence type="ECO:0000256" key="1">
    <source>
        <dbReference type="ARBA" id="ARBA00004613"/>
    </source>
</evidence>
<evidence type="ECO:0000256" key="3">
    <source>
        <dbReference type="SAM" id="Coils"/>
    </source>
</evidence>
<accession>F0V462</accession>
<dbReference type="InterPro" id="IPR050392">
    <property type="entry name" value="Collagen/C1q_domain"/>
</dbReference>
<comment type="subcellular location">
    <subcellularLocation>
        <location evidence="1">Secreted</location>
    </subcellularLocation>
</comment>
<protein>
    <submittedName>
        <fullName evidence="6">Putative C1q domain containing protein MgC1q25</fullName>
    </submittedName>
</protein>
<dbReference type="Gene3D" id="2.60.120.40">
    <property type="match status" value="1"/>
</dbReference>
<gene>
    <name evidence="6" type="primary">MgC1q25</name>
</gene>
<dbReference type="AlphaFoldDB" id="F0V462"/>
<dbReference type="PANTHER" id="PTHR15427">
    <property type="entry name" value="EMILIN ELASTIN MICROFIBRIL INTERFACE-LOCATED PROTEIN ELASTIN MICROFIBRIL INTERFACER"/>
    <property type="match status" value="1"/>
</dbReference>
<evidence type="ECO:0000256" key="4">
    <source>
        <dbReference type="SAM" id="SignalP"/>
    </source>
</evidence>
<keyword evidence="2" id="KW-0964">Secreted</keyword>
<feature type="domain" description="C1q" evidence="5">
    <location>
        <begin position="158"/>
        <end position="293"/>
    </location>
</feature>
<organism evidence="6">
    <name type="scientific">Mytilus galloprovincialis</name>
    <name type="common">Mediterranean mussel</name>
    <dbReference type="NCBI Taxonomy" id="29158"/>
    <lineage>
        <taxon>Eukaryota</taxon>
        <taxon>Metazoa</taxon>
        <taxon>Spiralia</taxon>
        <taxon>Lophotrochozoa</taxon>
        <taxon>Mollusca</taxon>
        <taxon>Bivalvia</taxon>
        <taxon>Autobranchia</taxon>
        <taxon>Pteriomorphia</taxon>
        <taxon>Mytilida</taxon>
        <taxon>Mytiloidea</taxon>
        <taxon>Mytilidae</taxon>
        <taxon>Mytilinae</taxon>
        <taxon>Mytilus</taxon>
    </lineage>
</organism>
<feature type="coiled-coil region" evidence="3">
    <location>
        <begin position="127"/>
        <end position="154"/>
    </location>
</feature>
<evidence type="ECO:0000256" key="2">
    <source>
        <dbReference type="ARBA" id="ARBA00022525"/>
    </source>
</evidence>
<dbReference type="EMBL" id="FR715604">
    <property type="protein sequence ID" value="CBX41674.1"/>
    <property type="molecule type" value="mRNA"/>
</dbReference>
<name>F0V462_MYTGA</name>
<dbReference type="PRINTS" id="PR00007">
    <property type="entry name" value="COMPLEMNTC1Q"/>
</dbReference>
<proteinExistence type="evidence at transcript level"/>
<dbReference type="InterPro" id="IPR001073">
    <property type="entry name" value="C1q_dom"/>
</dbReference>
<dbReference type="SMART" id="SM00110">
    <property type="entry name" value="C1Q"/>
    <property type="match status" value="1"/>
</dbReference>
<sequence length="293" mass="33313">MVFDFKLVIYCFLCNCLSGIYADINGVNGDVSQIWKELNELKTVLLETRLDLSNTRKEFEDSKEVLQQELANTKQTLKDTRQDLAETKRELNEIKKVTYRSKAQFDEIHKGNDQKRFLDTANELHELQIDMQNMHQLQVDVQNLEAKMAAVQSQVKISQTPRIDFTSAISQDVVNLGDNQVIRFDRVYTNEGSDYNSLTGIFTCEIPGLYAFYVHTLAEPGKHLETEITKNLQIMAYTYAKDKEAYSSGSNMAVMTLQKGDTVLVRSHGSQHDHNGSVIDSDYTSFSGFLIAP</sequence>
<dbReference type="SUPFAM" id="SSF49842">
    <property type="entry name" value="TNF-like"/>
    <property type="match status" value="1"/>
</dbReference>
<dbReference type="PROSITE" id="PS50871">
    <property type="entry name" value="C1Q"/>
    <property type="match status" value="1"/>
</dbReference>
<feature type="chain" id="PRO_5003260650" evidence="4">
    <location>
        <begin position="23"/>
        <end position="293"/>
    </location>
</feature>
<keyword evidence="3" id="KW-0175">Coiled coil</keyword>